<dbReference type="AlphaFoldDB" id="A0A1M5H5C9"/>
<keyword evidence="3" id="KW-1003">Cell membrane</keyword>
<dbReference type="PANTHER" id="PTHR30474:SF2">
    <property type="entry name" value="PEPTIDOGLYCAN GLYCOSYLTRANSFERASE FTSW-RELATED"/>
    <property type="match status" value="1"/>
</dbReference>
<keyword evidence="4 22" id="KW-0132">Cell division</keyword>
<feature type="transmembrane region" description="Helical" evidence="21">
    <location>
        <begin position="142"/>
        <end position="158"/>
    </location>
</feature>
<dbReference type="GO" id="GO:0032153">
    <property type="term" value="C:cell division site"/>
    <property type="evidence" value="ECO:0007669"/>
    <property type="project" value="TreeGrafter"/>
</dbReference>
<feature type="transmembrane region" description="Helical" evidence="21">
    <location>
        <begin position="48"/>
        <end position="64"/>
    </location>
</feature>
<evidence type="ECO:0000256" key="15">
    <source>
        <dbReference type="ARBA" id="ARBA00033270"/>
    </source>
</evidence>
<sequence length="363" mass="39059">MSLRGQIWVLLLAFLAFGVLMVYSASAPRLLRGGDVWMGLGPYASRQALFAALGIALAAFFERIPYSWYRRAAKPLLLVVLIALSLVWIPGVGVEINSARRWFRIGMFTLQPSEFAKVVWVVYLSAYLCAKRTALEDFRTGILPTCLLLAVLSALLLLEPDFGSCVILAGISFVLWAVGGVPWRHLFLLVPVGLAGLGTLAVTSPYRLERLLAFLDPWTDPLDSGYHLIQSLVAIGSGGLWGVGLGAGQQKLSYLPEPFTDFIVAVVGEELGLLGLAVLSLGVLLFFWKGLEVARRARDPFGAVLAVGLTCLVTFQAWINMGVVLGVLPTKGLAFPFLSYGGSSLTASCTAVGMLLGVARRSP</sequence>
<evidence type="ECO:0000256" key="10">
    <source>
        <dbReference type="ARBA" id="ARBA00022989"/>
    </source>
</evidence>
<evidence type="ECO:0000256" key="13">
    <source>
        <dbReference type="ARBA" id="ARBA00023316"/>
    </source>
</evidence>
<protein>
    <recommendedName>
        <fullName evidence="17">Probable peptidoglycan glycosyltransferase FtsW</fullName>
        <ecNumber evidence="19">2.4.99.28</ecNumber>
    </recommendedName>
    <alternativeName>
        <fullName evidence="18">Cell division protein FtsW</fullName>
    </alternativeName>
    <alternativeName>
        <fullName evidence="15">Cell wall polymerase</fullName>
    </alternativeName>
    <alternativeName>
        <fullName evidence="14">Peptidoglycan polymerase</fullName>
    </alternativeName>
</protein>
<gene>
    <name evidence="22" type="ORF">SAMN02745206_03284</name>
</gene>
<evidence type="ECO:0000256" key="5">
    <source>
        <dbReference type="ARBA" id="ARBA00022676"/>
    </source>
</evidence>
<evidence type="ECO:0000256" key="16">
    <source>
        <dbReference type="ARBA" id="ARBA00038053"/>
    </source>
</evidence>
<evidence type="ECO:0000256" key="12">
    <source>
        <dbReference type="ARBA" id="ARBA00023306"/>
    </source>
</evidence>
<comment type="pathway">
    <text evidence="2">Cell wall biogenesis; peptidoglycan biosynthesis.</text>
</comment>
<keyword evidence="9" id="KW-0573">Peptidoglycan synthesis</keyword>
<feature type="transmembrane region" description="Helical" evidence="21">
    <location>
        <begin position="339"/>
        <end position="359"/>
    </location>
</feature>
<dbReference type="InterPro" id="IPR018365">
    <property type="entry name" value="Cell_cycle_FtsW-rel_CS"/>
</dbReference>
<evidence type="ECO:0000256" key="19">
    <source>
        <dbReference type="ARBA" id="ARBA00044770"/>
    </source>
</evidence>
<evidence type="ECO:0000256" key="4">
    <source>
        <dbReference type="ARBA" id="ARBA00022618"/>
    </source>
</evidence>
<dbReference type="EMBL" id="FQVB01000042">
    <property type="protein sequence ID" value="SHG11164.1"/>
    <property type="molecule type" value="Genomic_DNA"/>
</dbReference>
<feature type="transmembrane region" description="Helical" evidence="21">
    <location>
        <begin position="114"/>
        <end position="130"/>
    </location>
</feature>
<dbReference type="GO" id="GO:0051301">
    <property type="term" value="P:cell division"/>
    <property type="evidence" value="ECO:0007669"/>
    <property type="project" value="UniProtKB-KW"/>
</dbReference>
<dbReference type="GO" id="GO:0009252">
    <property type="term" value="P:peptidoglycan biosynthetic process"/>
    <property type="evidence" value="ECO:0007669"/>
    <property type="project" value="UniProtKB-KW"/>
</dbReference>
<proteinExistence type="inferred from homology"/>
<evidence type="ECO:0000256" key="6">
    <source>
        <dbReference type="ARBA" id="ARBA00022679"/>
    </source>
</evidence>
<dbReference type="STRING" id="1121391.SAMN02745206_03284"/>
<evidence type="ECO:0000256" key="18">
    <source>
        <dbReference type="ARBA" id="ARBA00041418"/>
    </source>
</evidence>
<feature type="transmembrane region" description="Helical" evidence="21">
    <location>
        <begin position="188"/>
        <end position="208"/>
    </location>
</feature>
<evidence type="ECO:0000256" key="8">
    <source>
        <dbReference type="ARBA" id="ARBA00022960"/>
    </source>
</evidence>
<evidence type="ECO:0000256" key="14">
    <source>
        <dbReference type="ARBA" id="ARBA00032370"/>
    </source>
</evidence>
<dbReference type="EC" id="2.4.99.28" evidence="19"/>
<evidence type="ECO:0000256" key="20">
    <source>
        <dbReference type="ARBA" id="ARBA00049902"/>
    </source>
</evidence>
<keyword evidence="12" id="KW-0131">Cell cycle</keyword>
<feature type="transmembrane region" description="Helical" evidence="21">
    <location>
        <begin position="262"/>
        <end position="288"/>
    </location>
</feature>
<dbReference type="GO" id="GO:0005886">
    <property type="term" value="C:plasma membrane"/>
    <property type="evidence" value="ECO:0007669"/>
    <property type="project" value="UniProtKB-SubCell"/>
</dbReference>
<evidence type="ECO:0000256" key="3">
    <source>
        <dbReference type="ARBA" id="ARBA00022475"/>
    </source>
</evidence>
<keyword evidence="8" id="KW-0133">Cell shape</keyword>
<dbReference type="GO" id="GO:0071555">
    <property type="term" value="P:cell wall organization"/>
    <property type="evidence" value="ECO:0007669"/>
    <property type="project" value="UniProtKB-KW"/>
</dbReference>
<evidence type="ECO:0000256" key="1">
    <source>
        <dbReference type="ARBA" id="ARBA00004651"/>
    </source>
</evidence>
<keyword evidence="11 21" id="KW-0472">Membrane</keyword>
<dbReference type="PANTHER" id="PTHR30474">
    <property type="entry name" value="CELL CYCLE PROTEIN"/>
    <property type="match status" value="1"/>
</dbReference>
<evidence type="ECO:0000256" key="2">
    <source>
        <dbReference type="ARBA" id="ARBA00004752"/>
    </source>
</evidence>
<comment type="catalytic activity">
    <reaction evidence="20">
        <text>[GlcNAc-(1-&gt;4)-Mur2Ac(oyl-L-Ala-gamma-D-Glu-L-Lys-D-Ala-D-Ala)](n)-di-trans,octa-cis-undecaprenyl diphosphate + beta-D-GlcNAc-(1-&gt;4)-Mur2Ac(oyl-L-Ala-gamma-D-Glu-L-Lys-D-Ala-D-Ala)-di-trans,octa-cis-undecaprenyl diphosphate = [GlcNAc-(1-&gt;4)-Mur2Ac(oyl-L-Ala-gamma-D-Glu-L-Lys-D-Ala-D-Ala)](n+1)-di-trans,octa-cis-undecaprenyl diphosphate + di-trans,octa-cis-undecaprenyl diphosphate + H(+)</text>
        <dbReference type="Rhea" id="RHEA:23708"/>
        <dbReference type="Rhea" id="RHEA-COMP:9602"/>
        <dbReference type="Rhea" id="RHEA-COMP:9603"/>
        <dbReference type="ChEBI" id="CHEBI:15378"/>
        <dbReference type="ChEBI" id="CHEBI:58405"/>
        <dbReference type="ChEBI" id="CHEBI:60033"/>
        <dbReference type="ChEBI" id="CHEBI:78435"/>
        <dbReference type="EC" id="2.4.99.28"/>
    </reaction>
</comment>
<reference evidence="23" key="1">
    <citation type="submission" date="2016-11" db="EMBL/GenBank/DDBJ databases">
        <authorList>
            <person name="Varghese N."/>
            <person name="Submissions S."/>
        </authorList>
    </citation>
    <scope>NUCLEOTIDE SEQUENCE [LARGE SCALE GENOMIC DNA]</scope>
    <source>
        <strain evidence="23">DSM 9756</strain>
    </source>
</reference>
<evidence type="ECO:0000256" key="7">
    <source>
        <dbReference type="ARBA" id="ARBA00022692"/>
    </source>
</evidence>
<dbReference type="GO" id="GO:0008955">
    <property type="term" value="F:peptidoglycan glycosyltransferase activity"/>
    <property type="evidence" value="ECO:0007669"/>
    <property type="project" value="UniProtKB-EC"/>
</dbReference>
<keyword evidence="6" id="KW-0808">Transferase</keyword>
<keyword evidence="13" id="KW-0961">Cell wall biogenesis/degradation</keyword>
<comment type="similarity">
    <text evidence="16">Belongs to the SEDS family. FtsW subfamily.</text>
</comment>
<evidence type="ECO:0000256" key="17">
    <source>
        <dbReference type="ARBA" id="ARBA00041185"/>
    </source>
</evidence>
<keyword evidence="5" id="KW-0328">Glycosyltransferase</keyword>
<dbReference type="GO" id="GO:0015648">
    <property type="term" value="F:lipid-linked peptidoglycan transporter activity"/>
    <property type="evidence" value="ECO:0007669"/>
    <property type="project" value="TreeGrafter"/>
</dbReference>
<dbReference type="InterPro" id="IPR001182">
    <property type="entry name" value="FtsW/RodA"/>
</dbReference>
<feature type="transmembrane region" description="Helical" evidence="21">
    <location>
        <begin position="164"/>
        <end position="181"/>
    </location>
</feature>
<evidence type="ECO:0000256" key="9">
    <source>
        <dbReference type="ARBA" id="ARBA00022984"/>
    </source>
</evidence>
<keyword evidence="7 21" id="KW-0812">Transmembrane</keyword>
<evidence type="ECO:0000256" key="21">
    <source>
        <dbReference type="SAM" id="Phobius"/>
    </source>
</evidence>
<evidence type="ECO:0000313" key="22">
    <source>
        <dbReference type="EMBL" id="SHG11164.1"/>
    </source>
</evidence>
<evidence type="ECO:0000256" key="11">
    <source>
        <dbReference type="ARBA" id="ARBA00023136"/>
    </source>
</evidence>
<name>A0A1M5H5C9_9BACT</name>
<dbReference type="GO" id="GO:0008360">
    <property type="term" value="P:regulation of cell shape"/>
    <property type="evidence" value="ECO:0007669"/>
    <property type="project" value="UniProtKB-KW"/>
</dbReference>
<keyword evidence="10 21" id="KW-1133">Transmembrane helix</keyword>
<dbReference type="Proteomes" id="UP000184076">
    <property type="component" value="Unassembled WGS sequence"/>
</dbReference>
<dbReference type="PROSITE" id="PS00428">
    <property type="entry name" value="FTSW_RODA_SPOVE"/>
    <property type="match status" value="1"/>
</dbReference>
<dbReference type="InterPro" id="IPR013437">
    <property type="entry name" value="FtsW"/>
</dbReference>
<feature type="transmembrane region" description="Helical" evidence="21">
    <location>
        <begin position="300"/>
        <end position="319"/>
    </location>
</feature>
<evidence type="ECO:0000313" key="23">
    <source>
        <dbReference type="Proteomes" id="UP000184076"/>
    </source>
</evidence>
<dbReference type="Pfam" id="PF01098">
    <property type="entry name" value="FTSW_RODA_SPOVE"/>
    <property type="match status" value="1"/>
</dbReference>
<keyword evidence="23" id="KW-1185">Reference proteome</keyword>
<feature type="transmembrane region" description="Helical" evidence="21">
    <location>
        <begin position="76"/>
        <end position="94"/>
    </location>
</feature>
<dbReference type="NCBIfam" id="TIGR02614">
    <property type="entry name" value="ftsW"/>
    <property type="match status" value="1"/>
</dbReference>
<comment type="subcellular location">
    <subcellularLocation>
        <location evidence="1">Cell membrane</location>
        <topology evidence="1">Multi-pass membrane protein</topology>
    </subcellularLocation>
</comment>
<organism evidence="22 23">
    <name type="scientific">Desulfacinum infernum DSM 9756</name>
    <dbReference type="NCBI Taxonomy" id="1121391"/>
    <lineage>
        <taxon>Bacteria</taxon>
        <taxon>Pseudomonadati</taxon>
        <taxon>Thermodesulfobacteriota</taxon>
        <taxon>Syntrophobacteria</taxon>
        <taxon>Syntrophobacterales</taxon>
        <taxon>Syntrophobacteraceae</taxon>
        <taxon>Desulfacinum</taxon>
    </lineage>
</organism>
<accession>A0A1M5H5C9</accession>